<dbReference type="EMBL" id="GISG01204527">
    <property type="protein sequence ID" value="MBA4659618.1"/>
    <property type="molecule type" value="Transcribed_RNA"/>
</dbReference>
<feature type="signal peptide" evidence="1">
    <location>
        <begin position="1"/>
        <end position="19"/>
    </location>
</feature>
<name>A0A7C9A4X3_OPUST</name>
<keyword evidence="1" id="KW-0732">Signal</keyword>
<reference evidence="2" key="1">
    <citation type="journal article" date="2013" name="J. Plant Res.">
        <title>Effect of fungi and light on seed germination of three Opuntia species from semiarid lands of central Mexico.</title>
        <authorList>
            <person name="Delgado-Sanchez P."/>
            <person name="Jimenez-Bremont J.F."/>
            <person name="Guerrero-Gonzalez Mde L."/>
            <person name="Flores J."/>
        </authorList>
    </citation>
    <scope>NUCLEOTIDE SEQUENCE</scope>
    <source>
        <tissue evidence="2">Cladode</tissue>
    </source>
</reference>
<proteinExistence type="predicted"/>
<accession>A0A7C9A4X3</accession>
<reference evidence="2" key="2">
    <citation type="submission" date="2020-07" db="EMBL/GenBank/DDBJ databases">
        <authorList>
            <person name="Vera ALvarez R."/>
            <person name="Arias-Moreno D.M."/>
            <person name="Jimenez-Jacinto V."/>
            <person name="Jimenez-Bremont J.F."/>
            <person name="Swaminathan K."/>
            <person name="Moose S.P."/>
            <person name="Guerrero-Gonzalez M.L."/>
            <person name="Marino-Ramirez L."/>
            <person name="Landsman D."/>
            <person name="Rodriguez-Kessler M."/>
            <person name="Delgado-Sanchez P."/>
        </authorList>
    </citation>
    <scope>NUCLEOTIDE SEQUENCE</scope>
    <source>
        <tissue evidence="2">Cladode</tissue>
    </source>
</reference>
<organism evidence="2">
    <name type="scientific">Opuntia streptacantha</name>
    <name type="common">Prickly pear cactus</name>
    <name type="synonym">Opuntia cardona</name>
    <dbReference type="NCBI Taxonomy" id="393608"/>
    <lineage>
        <taxon>Eukaryota</taxon>
        <taxon>Viridiplantae</taxon>
        <taxon>Streptophyta</taxon>
        <taxon>Embryophyta</taxon>
        <taxon>Tracheophyta</taxon>
        <taxon>Spermatophyta</taxon>
        <taxon>Magnoliopsida</taxon>
        <taxon>eudicotyledons</taxon>
        <taxon>Gunneridae</taxon>
        <taxon>Pentapetalae</taxon>
        <taxon>Caryophyllales</taxon>
        <taxon>Cactineae</taxon>
        <taxon>Cactaceae</taxon>
        <taxon>Opuntioideae</taxon>
        <taxon>Opuntia</taxon>
    </lineage>
</organism>
<evidence type="ECO:0000256" key="1">
    <source>
        <dbReference type="SAM" id="SignalP"/>
    </source>
</evidence>
<dbReference type="AlphaFoldDB" id="A0A7C9A4X3"/>
<protein>
    <submittedName>
        <fullName evidence="2">Uncharacterized protein</fullName>
    </submittedName>
</protein>
<evidence type="ECO:0000313" key="2">
    <source>
        <dbReference type="EMBL" id="MBA4659618.1"/>
    </source>
</evidence>
<sequence length="118" mass="13021">MLLIATLVGLSMSMTGIQHRDTSDNIGFLSSGRMCLEVILGDVASFAHRKPLSVEALHIREQLRGLKLCTKSELLVLKWQNDLELRDGASRQGSLGQILEAVSGISDCNERWSLEIDL</sequence>
<feature type="chain" id="PRO_5028468775" evidence="1">
    <location>
        <begin position="20"/>
        <end position="118"/>
    </location>
</feature>